<dbReference type="EMBL" id="SDMP01000019">
    <property type="protein sequence ID" value="RYQ87719.1"/>
    <property type="molecule type" value="Genomic_DNA"/>
</dbReference>
<accession>A0A444XDC1</accession>
<evidence type="ECO:0000256" key="1">
    <source>
        <dbReference type="ARBA" id="ARBA00010111"/>
    </source>
</evidence>
<dbReference type="Proteomes" id="UP000289738">
    <property type="component" value="Chromosome B09"/>
</dbReference>
<gene>
    <name evidence="6" type="ORF">Ahy_B09g095255</name>
    <name evidence="5" type="ORF">DS421_19g642300</name>
</gene>
<evidence type="ECO:0000256" key="3">
    <source>
        <dbReference type="ARBA" id="ARBA00023274"/>
    </source>
</evidence>
<evidence type="ECO:0000256" key="2">
    <source>
        <dbReference type="ARBA" id="ARBA00022980"/>
    </source>
</evidence>
<dbReference type="STRING" id="3818.A0A444XDC1"/>
<reference evidence="5 8" key="2">
    <citation type="submission" date="2020-01" db="EMBL/GenBank/DDBJ databases">
        <title>Genome sequence of Arachis hypogaea, cultivar Shitouqi.</title>
        <authorList>
            <person name="Zhuang W."/>
            <person name="Chen H."/>
            <person name="Varshney R."/>
            <person name="Wang D."/>
            <person name="Ming R."/>
        </authorList>
    </citation>
    <scope>NUCLEOTIDE SEQUENCE [LARGE SCALE GENOMIC DNA]</scope>
    <source>
        <tissue evidence="5">Young leaf</tissue>
    </source>
</reference>
<evidence type="ECO:0000313" key="6">
    <source>
        <dbReference type="EMBL" id="RYQ87719.1"/>
    </source>
</evidence>
<dbReference type="Proteomes" id="UP000464620">
    <property type="component" value="Chromosome B09"/>
</dbReference>
<evidence type="ECO:0000313" key="5">
    <source>
        <dbReference type="EMBL" id="QHN76255.1"/>
    </source>
</evidence>
<organism evidence="6 7">
    <name type="scientific">Arachis hypogaea</name>
    <name type="common">Peanut</name>
    <dbReference type="NCBI Taxonomy" id="3818"/>
    <lineage>
        <taxon>Eukaryota</taxon>
        <taxon>Viridiplantae</taxon>
        <taxon>Streptophyta</taxon>
        <taxon>Embryophyta</taxon>
        <taxon>Tracheophyta</taxon>
        <taxon>Spermatophyta</taxon>
        <taxon>Magnoliopsida</taxon>
        <taxon>eudicotyledons</taxon>
        <taxon>Gunneridae</taxon>
        <taxon>Pentapetalae</taxon>
        <taxon>rosids</taxon>
        <taxon>fabids</taxon>
        <taxon>Fabales</taxon>
        <taxon>Fabaceae</taxon>
        <taxon>Papilionoideae</taxon>
        <taxon>50 kb inversion clade</taxon>
        <taxon>dalbergioids sensu lato</taxon>
        <taxon>Dalbergieae</taxon>
        <taxon>Pterocarpus clade</taxon>
        <taxon>Arachis</taxon>
    </lineage>
</organism>
<evidence type="ECO:0000313" key="7">
    <source>
        <dbReference type="Proteomes" id="UP000289738"/>
    </source>
</evidence>
<dbReference type="Gene3D" id="1.10.287.3980">
    <property type="match status" value="1"/>
</dbReference>
<dbReference type="GO" id="GO:0006412">
    <property type="term" value="P:translation"/>
    <property type="evidence" value="ECO:0007669"/>
    <property type="project" value="InterPro"/>
</dbReference>
<keyword evidence="3" id="KW-0687">Ribonucleoprotein</keyword>
<dbReference type="InterPro" id="IPR020939">
    <property type="entry name" value="Ribosomal_bL34_CS"/>
</dbReference>
<dbReference type="NCBIfam" id="TIGR01030">
    <property type="entry name" value="rpmH_bact"/>
    <property type="match status" value="1"/>
</dbReference>
<dbReference type="Pfam" id="PF00468">
    <property type="entry name" value="Ribosomal_L34"/>
    <property type="match status" value="1"/>
</dbReference>
<evidence type="ECO:0000256" key="4">
    <source>
        <dbReference type="ARBA" id="ARBA00035274"/>
    </source>
</evidence>
<keyword evidence="7" id="KW-1185">Reference proteome</keyword>
<name>A0A444XDC1_ARAHY</name>
<dbReference type="AlphaFoldDB" id="A0A444XDC1"/>
<keyword evidence="2 5" id="KW-0689">Ribosomal protein</keyword>
<dbReference type="InterPro" id="IPR000271">
    <property type="entry name" value="Ribosomal_bL34"/>
</dbReference>
<dbReference type="Gramene" id="arahy.Tifrunner.gnm2.ann2.Ah19g085200.1">
    <property type="protein sequence ID" value="arahy.Tifrunner.gnm2.ann2.Ah19g085200.1-CDS"/>
    <property type="gene ID" value="arahy.Tifrunner.gnm2.ann2.Ah19g085200"/>
</dbReference>
<dbReference type="PANTHER" id="PTHR14503">
    <property type="entry name" value="MITOCHONDRIAL RIBOSOMAL PROTEIN 34 FAMILY MEMBER"/>
    <property type="match status" value="1"/>
</dbReference>
<reference evidence="6 7" key="1">
    <citation type="submission" date="2019-01" db="EMBL/GenBank/DDBJ databases">
        <title>Sequencing of cultivated peanut Arachis hypogaea provides insights into genome evolution and oil improvement.</title>
        <authorList>
            <person name="Chen X."/>
        </authorList>
    </citation>
    <scope>NUCLEOTIDE SEQUENCE [LARGE SCALE GENOMIC DNA]</scope>
    <source>
        <strain evidence="7">cv. Fuhuasheng</strain>
        <strain evidence="6">GDAAS-fuhuasheng2018</strain>
        <tissue evidence="6">Leaves</tissue>
    </source>
</reference>
<dbReference type="GO" id="GO:0005762">
    <property type="term" value="C:mitochondrial large ribosomal subunit"/>
    <property type="evidence" value="ECO:0007669"/>
    <property type="project" value="TreeGrafter"/>
</dbReference>
<dbReference type="PROSITE" id="PS00784">
    <property type="entry name" value="RIBOSOMAL_L34"/>
    <property type="match status" value="1"/>
</dbReference>
<dbReference type="GO" id="GO:0003735">
    <property type="term" value="F:structural constituent of ribosome"/>
    <property type="evidence" value="ECO:0007669"/>
    <property type="project" value="InterPro"/>
</dbReference>
<dbReference type="PANTHER" id="PTHR14503:SF12">
    <property type="entry name" value="RIBOSOMAL PROTEIN L34"/>
    <property type="match status" value="1"/>
</dbReference>
<dbReference type="OrthoDB" id="431691at2759"/>
<dbReference type="HAMAP" id="MF_00391">
    <property type="entry name" value="Ribosomal_bL34"/>
    <property type="match status" value="1"/>
</dbReference>
<sequence>MASKTLLRSGASLLNQMSKSLLNQTPLPYLNYPQISPQLFPSLTRIPSSPQFPQNDAESLKKLYTEGFVYPCGLPSLRFFLPNGDASSDDPMILFPKRTFQPSIIRRKRNHGFFARKATKGGRRVIARRIAKGRFRITA</sequence>
<dbReference type="EMBL" id="CP031001">
    <property type="protein sequence ID" value="QHN76255.1"/>
    <property type="molecule type" value="Genomic_DNA"/>
</dbReference>
<dbReference type="FunFam" id="1.10.287.3980:FF:000001">
    <property type="entry name" value="Mitochondrial ribosomal protein L34"/>
    <property type="match status" value="1"/>
</dbReference>
<dbReference type="SMR" id="A0A444XDC1"/>
<protein>
    <recommendedName>
        <fullName evidence="4">Large ribosomal subunit protein bL34m</fullName>
    </recommendedName>
</protein>
<proteinExistence type="inferred from homology"/>
<evidence type="ECO:0000313" key="8">
    <source>
        <dbReference type="Proteomes" id="UP000464620"/>
    </source>
</evidence>
<comment type="similarity">
    <text evidence="1">Belongs to the bacterial ribosomal protein bL34 family.</text>
</comment>